<keyword evidence="1" id="KW-0378">Hydrolase</keyword>
<dbReference type="AlphaFoldDB" id="A0ABD1GZ89"/>
<keyword evidence="2" id="KW-1185">Reference proteome</keyword>
<dbReference type="Proteomes" id="UP001567538">
    <property type="component" value="Unassembled WGS sequence"/>
</dbReference>
<reference evidence="1 2" key="1">
    <citation type="submission" date="2024-06" db="EMBL/GenBank/DDBJ databases">
        <title>A chromosome level genome sequence of Diviner's sage (Salvia divinorum).</title>
        <authorList>
            <person name="Ford S.A."/>
            <person name="Ro D.-K."/>
            <person name="Ness R.W."/>
            <person name="Phillips M.A."/>
        </authorList>
    </citation>
    <scope>NUCLEOTIDE SEQUENCE [LARGE SCALE GENOMIC DNA]</scope>
    <source>
        <strain evidence="1">SAF-2024a</strain>
        <tissue evidence="1">Leaf</tissue>
    </source>
</reference>
<name>A0ABD1GZ89_SALDI</name>
<dbReference type="EC" id="3.6.1.1" evidence="1"/>
<protein>
    <submittedName>
        <fullName evidence="1">Soluble inorganic pyrophosphatase 4</fullName>
        <ecNumber evidence="1">3.6.1.1</ecNumber>
    </submittedName>
</protein>
<evidence type="ECO:0000313" key="1">
    <source>
        <dbReference type="EMBL" id="KAL1549492.1"/>
    </source>
</evidence>
<accession>A0ABD1GZ89</accession>
<comment type="caution">
    <text evidence="1">The sequence shown here is derived from an EMBL/GenBank/DDBJ whole genome shotgun (WGS) entry which is preliminary data.</text>
</comment>
<dbReference type="EMBL" id="JBEAFC010000007">
    <property type="protein sequence ID" value="KAL1549492.1"/>
    <property type="molecule type" value="Genomic_DNA"/>
</dbReference>
<dbReference type="GO" id="GO:0004427">
    <property type="term" value="F:inorganic diphosphate phosphatase activity"/>
    <property type="evidence" value="ECO:0007669"/>
    <property type="project" value="UniProtKB-EC"/>
</dbReference>
<gene>
    <name evidence="1" type="primary">PPA4</name>
    <name evidence="1" type="ORF">AAHA92_17593</name>
</gene>
<organism evidence="1 2">
    <name type="scientific">Salvia divinorum</name>
    <name type="common">Maria pastora</name>
    <name type="synonym">Diviner's sage</name>
    <dbReference type="NCBI Taxonomy" id="28513"/>
    <lineage>
        <taxon>Eukaryota</taxon>
        <taxon>Viridiplantae</taxon>
        <taxon>Streptophyta</taxon>
        <taxon>Embryophyta</taxon>
        <taxon>Tracheophyta</taxon>
        <taxon>Spermatophyta</taxon>
        <taxon>Magnoliopsida</taxon>
        <taxon>eudicotyledons</taxon>
        <taxon>Gunneridae</taxon>
        <taxon>Pentapetalae</taxon>
        <taxon>asterids</taxon>
        <taxon>lamiids</taxon>
        <taxon>Lamiales</taxon>
        <taxon>Lamiaceae</taxon>
        <taxon>Nepetoideae</taxon>
        <taxon>Mentheae</taxon>
        <taxon>Salviinae</taxon>
        <taxon>Salvia</taxon>
        <taxon>Salvia subgen. Calosphace</taxon>
    </lineage>
</organism>
<sequence>MPPAIMAPPIEIPSKSPAIQKASCAPLSERILSSMTRKTVAAHPWHELEIGLGVPIIFNCQYYLALLPGDMMIPGVS</sequence>
<evidence type="ECO:0000313" key="2">
    <source>
        <dbReference type="Proteomes" id="UP001567538"/>
    </source>
</evidence>
<proteinExistence type="predicted"/>